<keyword evidence="2" id="KW-1185">Reference proteome</keyword>
<protein>
    <submittedName>
        <fullName evidence="1">Uncharacterized protein</fullName>
    </submittedName>
</protein>
<evidence type="ECO:0000313" key="1">
    <source>
        <dbReference type="EMBL" id="VDN12972.1"/>
    </source>
</evidence>
<sequence>MRERLPKKLVLSSHDEFVLVHSRENPFDGFTNIIGLTTMTIDTVNATGVSVNGYWVFRLHQQYKVLPIEETIRHCSPVCWSWLSHWFASFGSSPAFFDECGRVSIYREQFPQELDLGRLVGWFAAMGFYSMM</sequence>
<accession>A0A3P7NXR5</accession>
<dbReference type="EMBL" id="UYRU01055225">
    <property type="protein sequence ID" value="VDN12972.1"/>
    <property type="molecule type" value="Genomic_DNA"/>
</dbReference>
<dbReference type="AlphaFoldDB" id="A0A3P7NXR5"/>
<organism evidence="1 2">
    <name type="scientific">Dibothriocephalus latus</name>
    <name type="common">Fish tapeworm</name>
    <name type="synonym">Diphyllobothrium latum</name>
    <dbReference type="NCBI Taxonomy" id="60516"/>
    <lineage>
        <taxon>Eukaryota</taxon>
        <taxon>Metazoa</taxon>
        <taxon>Spiralia</taxon>
        <taxon>Lophotrochozoa</taxon>
        <taxon>Platyhelminthes</taxon>
        <taxon>Cestoda</taxon>
        <taxon>Eucestoda</taxon>
        <taxon>Diphyllobothriidea</taxon>
        <taxon>Diphyllobothriidae</taxon>
        <taxon>Dibothriocephalus</taxon>
    </lineage>
</organism>
<gene>
    <name evidence="1" type="ORF">DILT_LOCUS8803</name>
</gene>
<reference evidence="1 2" key="1">
    <citation type="submission" date="2018-11" db="EMBL/GenBank/DDBJ databases">
        <authorList>
            <consortium name="Pathogen Informatics"/>
        </authorList>
    </citation>
    <scope>NUCLEOTIDE SEQUENCE [LARGE SCALE GENOMIC DNA]</scope>
</reference>
<name>A0A3P7NXR5_DIBLA</name>
<proteinExistence type="predicted"/>
<dbReference type="Proteomes" id="UP000281553">
    <property type="component" value="Unassembled WGS sequence"/>
</dbReference>
<evidence type="ECO:0000313" key="2">
    <source>
        <dbReference type="Proteomes" id="UP000281553"/>
    </source>
</evidence>